<name>A0A8J3D0W9_9BACT</name>
<accession>A0A8J3D0W9</accession>
<gene>
    <name evidence="2" type="ORF">GCM10007390_01850</name>
</gene>
<dbReference type="PANTHER" id="PTHR31984:SF17">
    <property type="entry name" value="TRANSCRIPTIONAL REGULATOR"/>
    <property type="match status" value="1"/>
</dbReference>
<evidence type="ECO:0000313" key="2">
    <source>
        <dbReference type="EMBL" id="GHB52811.1"/>
    </source>
</evidence>
<dbReference type="Proteomes" id="UP000598271">
    <property type="component" value="Unassembled WGS sequence"/>
</dbReference>
<comment type="similarity">
    <text evidence="1">Belongs to the UPF0301 (AlgH) family.</text>
</comment>
<reference evidence="2 3" key="1">
    <citation type="journal article" date="2014" name="Int. J. Syst. Evol. Microbiol.">
        <title>Complete genome sequence of Corynebacterium casei LMG S-19264T (=DSM 44701T), isolated from a smear-ripened cheese.</title>
        <authorList>
            <consortium name="US DOE Joint Genome Institute (JGI-PGF)"/>
            <person name="Walter F."/>
            <person name="Albersmeier A."/>
            <person name="Kalinowski J."/>
            <person name="Ruckert C."/>
        </authorList>
    </citation>
    <scope>NUCLEOTIDE SEQUENCE [LARGE SCALE GENOMIC DNA]</scope>
    <source>
        <strain evidence="2 3">KCTC 12866</strain>
    </source>
</reference>
<dbReference type="HAMAP" id="MF_00758">
    <property type="entry name" value="UPF0301"/>
    <property type="match status" value="1"/>
</dbReference>
<dbReference type="Gene3D" id="3.40.1740.10">
    <property type="entry name" value="VC0467-like"/>
    <property type="match status" value="1"/>
</dbReference>
<comment type="caution">
    <text evidence="2">The sequence shown here is derived from an EMBL/GenBank/DDBJ whole genome shotgun (WGS) entry which is preliminary data.</text>
</comment>
<dbReference type="PANTHER" id="PTHR31984">
    <property type="entry name" value="TRANSPORTER, PUTATIVE (DUF179)-RELATED"/>
    <property type="match status" value="1"/>
</dbReference>
<evidence type="ECO:0000256" key="1">
    <source>
        <dbReference type="HAMAP-Rule" id="MF_00758"/>
    </source>
</evidence>
<evidence type="ECO:0000313" key="3">
    <source>
        <dbReference type="Proteomes" id="UP000598271"/>
    </source>
</evidence>
<dbReference type="SUPFAM" id="SSF143456">
    <property type="entry name" value="VC0467-like"/>
    <property type="match status" value="1"/>
</dbReference>
<dbReference type="RefSeq" id="WP_189562482.1">
    <property type="nucleotide sequence ID" value="NZ_BMXF01000001.1"/>
</dbReference>
<keyword evidence="3" id="KW-1185">Reference proteome</keyword>
<organism evidence="2 3">
    <name type="scientific">Persicitalea jodogahamensis</name>
    <dbReference type="NCBI Taxonomy" id="402147"/>
    <lineage>
        <taxon>Bacteria</taxon>
        <taxon>Pseudomonadati</taxon>
        <taxon>Bacteroidota</taxon>
        <taxon>Cytophagia</taxon>
        <taxon>Cytophagales</taxon>
        <taxon>Spirosomataceae</taxon>
        <taxon>Persicitalea</taxon>
    </lineage>
</organism>
<dbReference type="Pfam" id="PF02622">
    <property type="entry name" value="DUF179"/>
    <property type="match status" value="1"/>
</dbReference>
<protein>
    <recommendedName>
        <fullName evidence="1">UPF0301 protein GCM10007390_01850</fullName>
    </recommendedName>
</protein>
<dbReference type="EMBL" id="BMXF01000001">
    <property type="protein sequence ID" value="GHB52811.1"/>
    <property type="molecule type" value="Genomic_DNA"/>
</dbReference>
<sequence>MPTTTNATKGSMLVAEPFLGDPNFDRSVVLLCDHNAHGSFGFVLNQTTDVMLGDVLEETIYQDIPLYLGGPVEKNTLHFVHRRPDLIEGGGKIAEGVYWGGDFESVKTMLNLSQLTHEDVRFFVGYSGWGGGQLEDELAQKAWYVTPGKSEFIFSTPTKGFWREVLKDMGGKYRSIAHYPVDPSLN</sequence>
<dbReference type="AlphaFoldDB" id="A0A8J3D0W9"/>
<dbReference type="InterPro" id="IPR003774">
    <property type="entry name" value="AlgH-like"/>
</dbReference>
<proteinExistence type="inferred from homology"/>